<feature type="compositionally biased region" description="Basic and acidic residues" evidence="1">
    <location>
        <begin position="50"/>
        <end position="59"/>
    </location>
</feature>
<dbReference type="AlphaFoldDB" id="A0A9Q1CVH3"/>
<name>A0A9Q1CVH3_CONCO</name>
<evidence type="ECO:0000256" key="1">
    <source>
        <dbReference type="SAM" id="MobiDB-lite"/>
    </source>
</evidence>
<gene>
    <name evidence="2" type="ORF">COCON_G00232200</name>
</gene>
<comment type="caution">
    <text evidence="2">The sequence shown here is derived from an EMBL/GenBank/DDBJ whole genome shotgun (WGS) entry which is preliminary data.</text>
</comment>
<feature type="region of interest" description="Disordered" evidence="1">
    <location>
        <begin position="37"/>
        <end position="59"/>
    </location>
</feature>
<reference evidence="2" key="1">
    <citation type="journal article" date="2023" name="Science">
        <title>Genome structures resolve the early diversification of teleost fishes.</title>
        <authorList>
            <person name="Parey E."/>
            <person name="Louis A."/>
            <person name="Montfort J."/>
            <person name="Bouchez O."/>
            <person name="Roques C."/>
            <person name="Iampietro C."/>
            <person name="Lluch J."/>
            <person name="Castinel A."/>
            <person name="Donnadieu C."/>
            <person name="Desvignes T."/>
            <person name="Floi Bucao C."/>
            <person name="Jouanno E."/>
            <person name="Wen M."/>
            <person name="Mejri S."/>
            <person name="Dirks R."/>
            <person name="Jansen H."/>
            <person name="Henkel C."/>
            <person name="Chen W.J."/>
            <person name="Zahm M."/>
            <person name="Cabau C."/>
            <person name="Klopp C."/>
            <person name="Thompson A.W."/>
            <person name="Robinson-Rechavi M."/>
            <person name="Braasch I."/>
            <person name="Lecointre G."/>
            <person name="Bobe J."/>
            <person name="Postlethwait J.H."/>
            <person name="Berthelot C."/>
            <person name="Roest Crollius H."/>
            <person name="Guiguen Y."/>
        </authorList>
    </citation>
    <scope>NUCLEOTIDE SEQUENCE</scope>
    <source>
        <strain evidence="2">Concon-B</strain>
    </source>
</reference>
<keyword evidence="3" id="KW-1185">Reference proteome</keyword>
<sequence length="99" mass="11355">MSCTLRSDAGFGPMQRHCLLLVRTSTAAQSHPYSTALGPLAWTQTPPSRRRTDDTRYETPHVRTTRVSLRVPIIFGFKISLFADEWKRPTMFFLLLENT</sequence>
<proteinExistence type="predicted"/>
<evidence type="ECO:0000313" key="3">
    <source>
        <dbReference type="Proteomes" id="UP001152803"/>
    </source>
</evidence>
<accession>A0A9Q1CVH3</accession>
<protein>
    <submittedName>
        <fullName evidence="2">Uncharacterized protein</fullName>
    </submittedName>
</protein>
<organism evidence="2 3">
    <name type="scientific">Conger conger</name>
    <name type="common">Conger eel</name>
    <name type="synonym">Muraena conger</name>
    <dbReference type="NCBI Taxonomy" id="82655"/>
    <lineage>
        <taxon>Eukaryota</taxon>
        <taxon>Metazoa</taxon>
        <taxon>Chordata</taxon>
        <taxon>Craniata</taxon>
        <taxon>Vertebrata</taxon>
        <taxon>Euteleostomi</taxon>
        <taxon>Actinopterygii</taxon>
        <taxon>Neopterygii</taxon>
        <taxon>Teleostei</taxon>
        <taxon>Anguilliformes</taxon>
        <taxon>Congridae</taxon>
        <taxon>Conger</taxon>
    </lineage>
</organism>
<dbReference type="EMBL" id="JAFJMO010000019">
    <property type="protein sequence ID" value="KAJ8250004.1"/>
    <property type="molecule type" value="Genomic_DNA"/>
</dbReference>
<evidence type="ECO:0000313" key="2">
    <source>
        <dbReference type="EMBL" id="KAJ8250004.1"/>
    </source>
</evidence>
<dbReference type="Proteomes" id="UP001152803">
    <property type="component" value="Unassembled WGS sequence"/>
</dbReference>